<dbReference type="PROSITE" id="PS50203">
    <property type="entry name" value="CALPAIN_CAT"/>
    <property type="match status" value="1"/>
</dbReference>
<keyword evidence="9" id="KW-0862">Zinc</keyword>
<evidence type="ECO:0000256" key="4">
    <source>
        <dbReference type="ARBA" id="ARBA00022723"/>
    </source>
</evidence>
<evidence type="ECO:0000256" key="6">
    <source>
        <dbReference type="ARBA" id="ARBA00022771"/>
    </source>
</evidence>
<dbReference type="SMART" id="SM00230">
    <property type="entry name" value="CysPc"/>
    <property type="match status" value="1"/>
</dbReference>
<evidence type="ECO:0000256" key="8">
    <source>
        <dbReference type="ARBA" id="ARBA00022807"/>
    </source>
</evidence>
<dbReference type="InterPro" id="IPR022684">
    <property type="entry name" value="Calpain_cysteine_protease"/>
</dbReference>
<keyword evidence="5" id="KW-0677">Repeat</keyword>
<evidence type="ECO:0000256" key="7">
    <source>
        <dbReference type="ARBA" id="ARBA00022801"/>
    </source>
</evidence>
<dbReference type="InterPro" id="IPR038765">
    <property type="entry name" value="Papain-like_cys_pep_sf"/>
</dbReference>
<evidence type="ECO:0000259" key="13">
    <source>
        <dbReference type="PROSITE" id="PS50203"/>
    </source>
</evidence>
<dbReference type="GO" id="GO:0006508">
    <property type="term" value="P:proteolysis"/>
    <property type="evidence" value="ECO:0007669"/>
    <property type="project" value="UniProtKB-KW"/>
</dbReference>
<feature type="active site" evidence="10 11">
    <location>
        <position position="389"/>
    </location>
</feature>
<keyword evidence="3 11" id="KW-0645">Protease</keyword>
<keyword evidence="7 11" id="KW-0378">Hydrolase</keyword>
<proteinExistence type="inferred from homology"/>
<keyword evidence="8 11" id="KW-0788">Thiol protease</keyword>
<accession>A0AAD1Y3M2</accession>
<keyword evidence="4" id="KW-0479">Metal-binding</keyword>
<dbReference type="InterPro" id="IPR000169">
    <property type="entry name" value="Pept_cys_AS"/>
</dbReference>
<organism evidence="14 15">
    <name type="scientific">Euplotes crassus</name>
    <dbReference type="NCBI Taxonomy" id="5936"/>
    <lineage>
        <taxon>Eukaryota</taxon>
        <taxon>Sar</taxon>
        <taxon>Alveolata</taxon>
        <taxon>Ciliophora</taxon>
        <taxon>Intramacronucleata</taxon>
        <taxon>Spirotrichea</taxon>
        <taxon>Hypotrichia</taxon>
        <taxon>Euplotida</taxon>
        <taxon>Euplotidae</taxon>
        <taxon>Moneuplotes</taxon>
    </lineage>
</organism>
<evidence type="ECO:0000256" key="10">
    <source>
        <dbReference type="PIRSR" id="PIRSR622684-1"/>
    </source>
</evidence>
<dbReference type="PROSITE" id="PS00139">
    <property type="entry name" value="THIOL_PROTEASE_CYS"/>
    <property type="match status" value="1"/>
</dbReference>
<comment type="similarity">
    <text evidence="1">Belongs to the peptidase C2 family.</text>
</comment>
<dbReference type="InterPro" id="IPR001300">
    <property type="entry name" value="Peptidase_C2_calpain_cat"/>
</dbReference>
<dbReference type="PANTHER" id="PTHR10183">
    <property type="entry name" value="CALPAIN"/>
    <property type="match status" value="1"/>
</dbReference>
<evidence type="ECO:0000256" key="1">
    <source>
        <dbReference type="ARBA" id="ARBA00007623"/>
    </source>
</evidence>
<dbReference type="SUPFAM" id="SSF54001">
    <property type="entry name" value="Cysteine proteinases"/>
    <property type="match status" value="1"/>
</dbReference>
<dbReference type="AlphaFoldDB" id="A0AAD1Y3M2"/>
<dbReference type="FunFam" id="3.90.70.10:FF:000010">
    <property type="entry name" value="Calpain 15"/>
    <property type="match status" value="1"/>
</dbReference>
<dbReference type="GO" id="GO:0008270">
    <property type="term" value="F:zinc ion binding"/>
    <property type="evidence" value="ECO:0007669"/>
    <property type="project" value="UniProtKB-KW"/>
</dbReference>
<feature type="region of interest" description="Disordered" evidence="12">
    <location>
        <begin position="811"/>
        <end position="848"/>
    </location>
</feature>
<evidence type="ECO:0000256" key="9">
    <source>
        <dbReference type="ARBA" id="ARBA00022833"/>
    </source>
</evidence>
<dbReference type="Gene3D" id="1.10.238.10">
    <property type="entry name" value="EF-hand"/>
    <property type="match status" value="1"/>
</dbReference>
<dbReference type="PANTHER" id="PTHR10183:SF379">
    <property type="entry name" value="CALPAIN-5"/>
    <property type="match status" value="1"/>
</dbReference>
<keyword evidence="6" id="KW-0863">Zinc-finger</keyword>
<dbReference type="GO" id="GO:0004198">
    <property type="term" value="F:calcium-dependent cysteine-type endopeptidase activity"/>
    <property type="evidence" value="ECO:0007669"/>
    <property type="project" value="InterPro"/>
</dbReference>
<evidence type="ECO:0000256" key="3">
    <source>
        <dbReference type="ARBA" id="ARBA00022670"/>
    </source>
</evidence>
<dbReference type="Gene3D" id="3.90.70.10">
    <property type="entry name" value="Cysteine proteinases"/>
    <property type="match status" value="1"/>
</dbReference>
<feature type="active site" evidence="10 11">
    <location>
        <position position="369"/>
    </location>
</feature>
<gene>
    <name evidence="14" type="ORF">ECRASSUSDP1_LOCUS26268</name>
</gene>
<keyword evidence="15" id="KW-1185">Reference proteome</keyword>
<evidence type="ECO:0000256" key="2">
    <source>
        <dbReference type="ARBA" id="ARBA00022553"/>
    </source>
</evidence>
<evidence type="ECO:0000313" key="14">
    <source>
        <dbReference type="EMBL" id="CAI2384733.1"/>
    </source>
</evidence>
<protein>
    <recommendedName>
        <fullName evidence="13">Calpain catalytic domain-containing protein</fullName>
    </recommendedName>
</protein>
<dbReference type="Proteomes" id="UP001295684">
    <property type="component" value="Unassembled WGS sequence"/>
</dbReference>
<evidence type="ECO:0000256" key="12">
    <source>
        <dbReference type="SAM" id="MobiDB-lite"/>
    </source>
</evidence>
<evidence type="ECO:0000256" key="11">
    <source>
        <dbReference type="PROSITE-ProRule" id="PRU00239"/>
    </source>
</evidence>
<keyword evidence="2" id="KW-0597">Phosphoprotein</keyword>
<dbReference type="Gene3D" id="2.60.120.380">
    <property type="match status" value="1"/>
</dbReference>
<sequence length="848" mass="96772">MSTTKTIKYPSGLCINRTFDDSSETWAIDNQALSIAEFTLDIGNSSNCTLDNAPGETTQTVVVPSQQQNDEIHITKTLPWSFSARFSLSETPLSLEEQKKALDQFKVEWNEKVEASEKIFKKIPYEVLTQQQIADEMVKLGQNNFIDPHFPPRDTSLYNVVEDQYPFNFVIHWRRPHEFMDNPVVFEDDIDPNDIRQGSLGDCWFLSALSSLAERPAMVRRLFVTQKYNKEGIYQIRMCKNGEWVIVTVDDYIPCRYKGGPMFSRGAGNELWVMLVEKAYAKLHGSYQALSAGFTKHAMVDLSGCPTEHISFPRDKEDYEDIEEEAEEIYEKLLEADEEGYLISTETSGVDTITEGDGPGAGAGLVSGHAYSIIQVKEGLGVKLLNIRNPWGQFEWNGAWGDNSEEWTEEMIEEFEPVLDANDGSFWMCLEDFMMKFEAINFCKIENYEELRFKGKFLKAKAKDGSHEFVTSKFYYTFDIEEDETTMHIGLHQEDERIVGAHLRRNMDCGFVVLKYEDDEDASFYDYCEFSREREFFKKFSFEEGKYAVVPLTSGALMQKTLNASSAPIPPKIEFEDTAIPHPYFSSTLNDIFRKLDLAVNGLLSADELNQFGRIIQEPLFMDIKQEDFATQTFENVSCNHEGVSLLGFKQLLFRNFNDHEITGILHKLGYDEALNSIKSRVFMLSFQADENPITIDIHDILDSKFHKTAWEHLLNHLKEEEGLGDQGYEDDDYSSLVYIHPQAYSCSYMIENTSDEFQKVTLDLTESDSCLFLPTSGVATRVVPPGESMYICSLACDPDATSFSYTYNIDTEEVEAPEGYEENDDSGDNDEEEDDDADESSGEDSDY</sequence>
<dbReference type="Pfam" id="PF00648">
    <property type="entry name" value="Peptidase_C2"/>
    <property type="match status" value="1"/>
</dbReference>
<dbReference type="CDD" id="cd00044">
    <property type="entry name" value="CysPc"/>
    <property type="match status" value="1"/>
</dbReference>
<feature type="domain" description="Calpain catalytic" evidence="13">
    <location>
        <begin position="144"/>
        <end position="446"/>
    </location>
</feature>
<name>A0AAD1Y3M2_EUPCR</name>
<evidence type="ECO:0000313" key="15">
    <source>
        <dbReference type="Proteomes" id="UP001295684"/>
    </source>
</evidence>
<dbReference type="EMBL" id="CAMPGE010027076">
    <property type="protein sequence ID" value="CAI2384733.1"/>
    <property type="molecule type" value="Genomic_DNA"/>
</dbReference>
<dbReference type="PRINTS" id="PR00704">
    <property type="entry name" value="CALPAIN"/>
</dbReference>
<comment type="caution">
    <text evidence="14">The sequence shown here is derived from an EMBL/GenBank/DDBJ whole genome shotgun (WGS) entry which is preliminary data.</text>
</comment>
<reference evidence="14" key="1">
    <citation type="submission" date="2023-07" db="EMBL/GenBank/DDBJ databases">
        <authorList>
            <consortium name="AG Swart"/>
            <person name="Singh M."/>
            <person name="Singh A."/>
            <person name="Seah K."/>
            <person name="Emmerich C."/>
        </authorList>
    </citation>
    <scope>NUCLEOTIDE SEQUENCE</scope>
    <source>
        <strain evidence="14">DP1</strain>
    </source>
</reference>
<feature type="active site" evidence="10 11">
    <location>
        <position position="203"/>
    </location>
</feature>
<evidence type="ECO:0000256" key="5">
    <source>
        <dbReference type="ARBA" id="ARBA00022737"/>
    </source>
</evidence>